<gene>
    <name evidence="1" type="ORF">Sv326_1349</name>
</gene>
<organism evidence="1 2">
    <name type="scientific">Fermentimicrarchaeum limneticum</name>
    <dbReference type="NCBI Taxonomy" id="2795018"/>
    <lineage>
        <taxon>Archaea</taxon>
        <taxon>Candidatus Micrarchaeota</taxon>
        <taxon>Candidatus Fermentimicrarchaeales</taxon>
        <taxon>Candidatus Fermentimicrarchaeaceae</taxon>
        <taxon>Candidatus Fermentimicrarchaeum</taxon>
    </lineage>
</organism>
<evidence type="ECO:0000313" key="1">
    <source>
        <dbReference type="EMBL" id="QLJ53524.1"/>
    </source>
</evidence>
<name>A0A7D6BVP0_FERL1</name>
<proteinExistence type="predicted"/>
<dbReference type="KEGG" id="flt:Sv326_1349"/>
<dbReference type="AlphaFoldDB" id="A0A7D6BVP0"/>
<sequence length="76" mass="9020">MEKECTKGIHHVKNDRYWRREREKALLESPIDEKYLEKAGMMLEDTNYERKVADLMAIMAGKRLVVQTPRDIIDRG</sequence>
<keyword evidence="1" id="KW-0614">Plasmid</keyword>
<dbReference type="Proteomes" id="UP000510821">
    <property type="component" value="Plasmid pSv326-1"/>
</dbReference>
<reference evidence="2" key="1">
    <citation type="submission" date="2020-07" db="EMBL/GenBank/DDBJ databases">
        <title>Metabolic diversity and evolutionary history of the archaeal phylum ###Micrarchaeota### uncovered from a freshwater lake metagenome.</title>
        <authorList>
            <person name="Kadnikov V.V."/>
            <person name="Savvichev A.S."/>
            <person name="Mardanov A.V."/>
            <person name="Beletsky A.V."/>
            <person name="Chupakov A.V."/>
            <person name="Kokryatskaya N.M."/>
            <person name="Pimenov N.V."/>
            <person name="Ravin N.V."/>
        </authorList>
    </citation>
    <scope>NUCLEOTIDE SEQUENCE [LARGE SCALE GENOMIC DNA]</scope>
    <source>
        <plasmid evidence="2">psv326-1</plasmid>
    </source>
</reference>
<geneLocation type="plasmid" evidence="2">
    <name>psv326-1</name>
</geneLocation>
<accession>A0A7D6BVP0</accession>
<evidence type="ECO:0000313" key="2">
    <source>
        <dbReference type="Proteomes" id="UP000510821"/>
    </source>
</evidence>
<dbReference type="EMBL" id="CP058999">
    <property type="protein sequence ID" value="QLJ53524.1"/>
    <property type="molecule type" value="Genomic_DNA"/>
</dbReference>
<protein>
    <submittedName>
        <fullName evidence="1">Uncharacterized protein</fullName>
    </submittedName>
</protein>